<reference evidence="1 2" key="1">
    <citation type="submission" date="2016-10" db="EMBL/GenBank/DDBJ databases">
        <authorList>
            <person name="de Groot N.N."/>
        </authorList>
    </citation>
    <scope>NUCLEOTIDE SEQUENCE [LARGE SCALE GENOMIC DNA]</scope>
    <source>
        <strain evidence="1 2">Nm110</strain>
    </source>
</reference>
<evidence type="ECO:0000313" key="1">
    <source>
        <dbReference type="EMBL" id="SDX22789.1"/>
    </source>
</evidence>
<dbReference type="AlphaFoldDB" id="A0A1H3A1J0"/>
<accession>A0A1H3A1J0</accession>
<evidence type="ECO:0000313" key="2">
    <source>
        <dbReference type="Proteomes" id="UP000183454"/>
    </source>
</evidence>
<proteinExistence type="predicted"/>
<name>A0A1H3A1J0_9PROT</name>
<protein>
    <submittedName>
        <fullName evidence="1">Uncharacterized protein</fullName>
    </submittedName>
</protein>
<sequence>MIQGYYSCADCLVFLNGKLFFIYINKIDLIYLAMFKNNKHNTNKGGANGTTTSSSSHALSAKMKIIEFSKPLEEQLKQDIGADNLLFTKYRRVNRYEETVL</sequence>
<gene>
    <name evidence="1" type="ORF">SAMN05421882_11042</name>
</gene>
<organism evidence="1 2">
    <name type="scientific">Nitrosomonas communis</name>
    <dbReference type="NCBI Taxonomy" id="44574"/>
    <lineage>
        <taxon>Bacteria</taxon>
        <taxon>Pseudomonadati</taxon>
        <taxon>Pseudomonadota</taxon>
        <taxon>Betaproteobacteria</taxon>
        <taxon>Nitrosomonadales</taxon>
        <taxon>Nitrosomonadaceae</taxon>
        <taxon>Nitrosomonas</taxon>
    </lineage>
</organism>
<dbReference type="EMBL" id="FNNH01000104">
    <property type="protein sequence ID" value="SDX22789.1"/>
    <property type="molecule type" value="Genomic_DNA"/>
</dbReference>
<dbReference type="Proteomes" id="UP000183454">
    <property type="component" value="Unassembled WGS sequence"/>
</dbReference>